<protein>
    <submittedName>
        <fullName evidence="2">Uncharacterized protein</fullName>
    </submittedName>
</protein>
<keyword evidence="1" id="KW-0812">Transmembrane</keyword>
<proteinExistence type="predicted"/>
<feature type="transmembrane region" description="Helical" evidence="1">
    <location>
        <begin position="132"/>
        <end position="153"/>
    </location>
</feature>
<name>A0A3N1PFI0_9GAMM</name>
<dbReference type="STRING" id="584787.GCA_001247655_03730"/>
<feature type="transmembrane region" description="Helical" evidence="1">
    <location>
        <begin position="95"/>
        <end position="112"/>
    </location>
</feature>
<evidence type="ECO:0000313" key="2">
    <source>
        <dbReference type="EMBL" id="ROQ23276.1"/>
    </source>
</evidence>
<evidence type="ECO:0000256" key="1">
    <source>
        <dbReference type="SAM" id="Phobius"/>
    </source>
</evidence>
<sequence length="306" mass="33029">MLAILKDIFLAPRQSLDRTRFFIGLALLLQLELSSTLGQRYLISVIENADRNGTDPFIGNKLQVLLEFFQPTWVLGDLPMLAICYLLARGVCGRFLAPLLAFGCYVLTRLPRRLAGMSSNFENALTDGAQPYLFALGLVTLATCFALVAVAAFRPGIGRHPLAALNPARAASSQISASAFFYKNLLMALVVLVVGALLSWMASLSLAMLTVATMAMVLLFAATVIYWLVLVVKRLNNAGLAKAPFIGTYLGLSALIGLCQWVLSLEGEAWQLMLACILAGTSQMVLTLMTMTLLVLPAKAALEAQP</sequence>
<feature type="transmembrane region" description="Helical" evidence="1">
    <location>
        <begin position="206"/>
        <end position="231"/>
    </location>
</feature>
<keyword evidence="1" id="KW-0472">Membrane</keyword>
<dbReference type="AlphaFoldDB" id="A0A3N1PFI0"/>
<keyword evidence="1" id="KW-1133">Transmembrane helix</keyword>
<reference evidence="2 3" key="1">
    <citation type="submission" date="2018-11" db="EMBL/GenBank/DDBJ databases">
        <title>Genomic Encyclopedia of Type Strains, Phase IV (KMG-IV): sequencing the most valuable type-strain genomes for metagenomic binning, comparative biology and taxonomic classification.</title>
        <authorList>
            <person name="Goeker M."/>
        </authorList>
    </citation>
    <scope>NUCLEOTIDE SEQUENCE [LARGE SCALE GENOMIC DNA]</scope>
    <source>
        <strain evidence="2 3">DSM 21945</strain>
    </source>
</reference>
<evidence type="ECO:0000313" key="3">
    <source>
        <dbReference type="Proteomes" id="UP000268033"/>
    </source>
</evidence>
<comment type="caution">
    <text evidence="2">The sequence shown here is derived from an EMBL/GenBank/DDBJ whole genome shotgun (WGS) entry which is preliminary data.</text>
</comment>
<keyword evidence="3" id="KW-1185">Reference proteome</keyword>
<accession>A0A3N1PFI0</accession>
<feature type="transmembrane region" description="Helical" evidence="1">
    <location>
        <begin position="21"/>
        <end position="43"/>
    </location>
</feature>
<feature type="transmembrane region" description="Helical" evidence="1">
    <location>
        <begin position="243"/>
        <end position="263"/>
    </location>
</feature>
<feature type="transmembrane region" description="Helical" evidence="1">
    <location>
        <begin position="180"/>
        <end position="200"/>
    </location>
</feature>
<dbReference type="Proteomes" id="UP000268033">
    <property type="component" value="Unassembled WGS sequence"/>
</dbReference>
<organism evidence="2 3">
    <name type="scientific">Gallaecimonas pentaromativorans</name>
    <dbReference type="NCBI Taxonomy" id="584787"/>
    <lineage>
        <taxon>Bacteria</taxon>
        <taxon>Pseudomonadati</taxon>
        <taxon>Pseudomonadota</taxon>
        <taxon>Gammaproteobacteria</taxon>
        <taxon>Enterobacterales</taxon>
        <taxon>Gallaecimonadaceae</taxon>
        <taxon>Gallaecimonas</taxon>
    </lineage>
</organism>
<gene>
    <name evidence="2" type="ORF">EDC28_10814</name>
</gene>
<dbReference type="RefSeq" id="WP_123422113.1">
    <property type="nucleotide sequence ID" value="NZ_RJUL01000008.1"/>
</dbReference>
<feature type="transmembrane region" description="Helical" evidence="1">
    <location>
        <begin position="269"/>
        <end position="296"/>
    </location>
</feature>
<dbReference type="EMBL" id="RJUL01000008">
    <property type="protein sequence ID" value="ROQ23276.1"/>
    <property type="molecule type" value="Genomic_DNA"/>
</dbReference>